<dbReference type="Pfam" id="PF07478">
    <property type="entry name" value="Dala_Dala_lig_C"/>
    <property type="match status" value="1"/>
</dbReference>
<feature type="active site" evidence="5">
    <location>
        <position position="27"/>
    </location>
</feature>
<dbReference type="EC" id="6.3.2.4" evidence="4"/>
<evidence type="ECO:0000256" key="2">
    <source>
        <dbReference type="ARBA" id="ARBA00022598"/>
    </source>
</evidence>
<comment type="subcellular location">
    <subcellularLocation>
        <location evidence="4">Cytoplasm</location>
    </subcellularLocation>
</comment>
<dbReference type="UniPathway" id="UPA00219"/>
<keyword evidence="4" id="KW-0963">Cytoplasm</keyword>
<proteinExistence type="inferred from homology"/>
<dbReference type="EMBL" id="QSJI01000006">
    <property type="protein sequence ID" value="RHD55077.1"/>
    <property type="molecule type" value="Genomic_DNA"/>
</dbReference>
<dbReference type="GO" id="GO:0005737">
    <property type="term" value="C:cytoplasm"/>
    <property type="evidence" value="ECO:0007669"/>
    <property type="project" value="UniProtKB-SubCell"/>
</dbReference>
<name>A0A414FVB7_9ACTN</name>
<protein>
    <recommendedName>
        <fullName evidence="4">D-alanine--D-alanine ligase</fullName>
        <ecNumber evidence="4">6.3.2.4</ecNumber>
    </recommendedName>
    <alternativeName>
        <fullName evidence="4">D-Ala-D-Ala ligase</fullName>
    </alternativeName>
    <alternativeName>
        <fullName evidence="4">D-alanylalanine synthetase</fullName>
    </alternativeName>
</protein>
<dbReference type="GO" id="GO:0009252">
    <property type="term" value="P:peptidoglycan biosynthetic process"/>
    <property type="evidence" value="ECO:0007669"/>
    <property type="project" value="UniProtKB-UniRule"/>
</dbReference>
<feature type="domain" description="ATP-grasp" evidence="8">
    <location>
        <begin position="115"/>
        <end position="317"/>
    </location>
</feature>
<comment type="pathway">
    <text evidence="4">Cell wall biogenesis; peptidoglycan biosynthesis.</text>
</comment>
<accession>A0A414FVB7</accession>
<evidence type="ECO:0000313" key="10">
    <source>
        <dbReference type="Proteomes" id="UP000286050"/>
    </source>
</evidence>
<feature type="binding site" evidence="6">
    <location>
        <position position="284"/>
    </location>
    <ligand>
        <name>Mg(2+)</name>
        <dbReference type="ChEBI" id="CHEBI:18420"/>
        <label>2</label>
    </ligand>
</feature>
<dbReference type="AlphaFoldDB" id="A0A414FVB7"/>
<dbReference type="SMART" id="SM01209">
    <property type="entry name" value="GARS_A"/>
    <property type="match status" value="1"/>
</dbReference>
<keyword evidence="7" id="KW-0547">Nucleotide-binding</keyword>
<dbReference type="PANTHER" id="PTHR23132:SF23">
    <property type="entry name" value="D-ALANINE--D-ALANINE LIGASE B"/>
    <property type="match status" value="1"/>
</dbReference>
<dbReference type="Gene3D" id="3.30.1490.20">
    <property type="entry name" value="ATP-grasp fold, A domain"/>
    <property type="match status" value="1"/>
</dbReference>
<dbReference type="InterPro" id="IPR011761">
    <property type="entry name" value="ATP-grasp"/>
</dbReference>
<keyword evidence="6" id="KW-0479">Metal-binding</keyword>
<dbReference type="InterPro" id="IPR016185">
    <property type="entry name" value="PreATP-grasp_dom_sf"/>
</dbReference>
<dbReference type="GO" id="GO:0071555">
    <property type="term" value="P:cell wall organization"/>
    <property type="evidence" value="ECO:0007669"/>
    <property type="project" value="UniProtKB-KW"/>
</dbReference>
<feature type="active site" evidence="5">
    <location>
        <position position="295"/>
    </location>
</feature>
<dbReference type="Pfam" id="PF01820">
    <property type="entry name" value="Dala_Dala_lig_N"/>
    <property type="match status" value="1"/>
</dbReference>
<keyword evidence="6" id="KW-0460">Magnesium</keyword>
<dbReference type="Gene3D" id="3.30.470.20">
    <property type="entry name" value="ATP-grasp fold, B domain"/>
    <property type="match status" value="1"/>
</dbReference>
<keyword evidence="3 4" id="KW-0961">Cell wall biogenesis/degradation</keyword>
<keyword evidence="6" id="KW-0464">Manganese</keyword>
<evidence type="ECO:0000256" key="6">
    <source>
        <dbReference type="PIRSR" id="PIRSR039102-3"/>
    </source>
</evidence>
<sequence>MVKGGDMAGKERHEMKVAVLAGGISDEREISLASGKNAAAALTEAGYGTVEIVDPGERGFLSRLENGNYDVAFIALHGFGGEDGMTQHILEFLGIPYTGSNSLASGIAMDKDLSKLLYRRAGLPVAPSVTFTRADMPSIDEIVRIVGPQSFVKPVVNGSSYGISLVKDPSELTAAIELAFEHGDKVMVEHRVFGVECSVAALGDGKTLRALPVVEIMMPQQSEFYDLEVKYADPNDIHRIPAQLPEDVYAQVQDIACRAHEALGLFGISRTDVIVTEDGPIILETNNIPGMTSESLVPDEARHAGIAFSDLCAELVELALERAAR</sequence>
<comment type="function">
    <text evidence="4">Cell wall formation.</text>
</comment>
<evidence type="ECO:0000259" key="8">
    <source>
        <dbReference type="PROSITE" id="PS50975"/>
    </source>
</evidence>
<feature type="binding site" evidence="6">
    <location>
        <position position="284"/>
    </location>
    <ligand>
        <name>Mg(2+)</name>
        <dbReference type="ChEBI" id="CHEBI:18420"/>
        <label>1</label>
    </ligand>
</feature>
<evidence type="ECO:0000256" key="5">
    <source>
        <dbReference type="PIRSR" id="PIRSR039102-1"/>
    </source>
</evidence>
<keyword evidence="4" id="KW-0133">Cell shape</keyword>
<dbReference type="NCBIfam" id="NF002378">
    <property type="entry name" value="PRK01372.1"/>
    <property type="match status" value="1"/>
</dbReference>
<evidence type="ECO:0000256" key="4">
    <source>
        <dbReference type="HAMAP-Rule" id="MF_00047"/>
    </source>
</evidence>
<comment type="similarity">
    <text evidence="1 4">Belongs to the D-alanine--D-alanine ligase family.</text>
</comment>
<dbReference type="HAMAP" id="MF_00047">
    <property type="entry name" value="Dala_Dala_lig"/>
    <property type="match status" value="1"/>
</dbReference>
<dbReference type="InterPro" id="IPR011095">
    <property type="entry name" value="Dala_Dala_lig_C"/>
</dbReference>
<reference evidence="9 10" key="1">
    <citation type="submission" date="2018-08" db="EMBL/GenBank/DDBJ databases">
        <title>A genome reference for cultivated species of the human gut microbiota.</title>
        <authorList>
            <person name="Zou Y."/>
            <person name="Xue W."/>
            <person name="Luo G."/>
        </authorList>
    </citation>
    <scope>NUCLEOTIDE SEQUENCE [LARGE SCALE GENOMIC DNA]</scope>
    <source>
        <strain evidence="9 10">AM30-5LB</strain>
    </source>
</reference>
<dbReference type="GO" id="GO:0008716">
    <property type="term" value="F:D-alanine-D-alanine ligase activity"/>
    <property type="evidence" value="ECO:0007669"/>
    <property type="project" value="UniProtKB-UniRule"/>
</dbReference>
<dbReference type="InterPro" id="IPR011127">
    <property type="entry name" value="Dala_Dala_lig_N"/>
</dbReference>
<dbReference type="SUPFAM" id="SSF56059">
    <property type="entry name" value="Glutathione synthetase ATP-binding domain-like"/>
    <property type="match status" value="1"/>
</dbReference>
<dbReference type="InterPro" id="IPR005905">
    <property type="entry name" value="D_ala_D_ala"/>
</dbReference>
<feature type="active site" evidence="5">
    <location>
        <position position="159"/>
    </location>
</feature>
<dbReference type="PIRSF" id="PIRSF039102">
    <property type="entry name" value="Ddl/VanB"/>
    <property type="match status" value="1"/>
</dbReference>
<dbReference type="PROSITE" id="PS50975">
    <property type="entry name" value="ATP_GRASP"/>
    <property type="match status" value="1"/>
</dbReference>
<dbReference type="GO" id="GO:0005524">
    <property type="term" value="F:ATP binding"/>
    <property type="evidence" value="ECO:0007669"/>
    <property type="project" value="UniProtKB-UniRule"/>
</dbReference>
<evidence type="ECO:0000256" key="3">
    <source>
        <dbReference type="ARBA" id="ARBA00023316"/>
    </source>
</evidence>
<feature type="binding site" evidence="6">
    <location>
        <position position="272"/>
    </location>
    <ligand>
        <name>Mg(2+)</name>
        <dbReference type="ChEBI" id="CHEBI:18420"/>
        <label>1</label>
    </ligand>
</feature>
<keyword evidence="2 4" id="KW-0436">Ligase</keyword>
<feature type="binding site" evidence="6">
    <location>
        <position position="286"/>
    </location>
    <ligand>
        <name>Mg(2+)</name>
        <dbReference type="ChEBI" id="CHEBI:18420"/>
        <label>2</label>
    </ligand>
</feature>
<comment type="caution">
    <text evidence="9">The sequence shown here is derived from an EMBL/GenBank/DDBJ whole genome shotgun (WGS) entry which is preliminary data.</text>
</comment>
<gene>
    <name evidence="4" type="primary">ddl</name>
    <name evidence="9" type="ORF">DW787_06825</name>
</gene>
<evidence type="ECO:0000256" key="7">
    <source>
        <dbReference type="PROSITE-ProRule" id="PRU00409"/>
    </source>
</evidence>
<dbReference type="InterPro" id="IPR013815">
    <property type="entry name" value="ATP_grasp_subdomain_1"/>
</dbReference>
<dbReference type="GO" id="GO:0008360">
    <property type="term" value="P:regulation of cell shape"/>
    <property type="evidence" value="ECO:0007669"/>
    <property type="project" value="UniProtKB-KW"/>
</dbReference>
<evidence type="ECO:0000256" key="1">
    <source>
        <dbReference type="ARBA" id="ARBA00010871"/>
    </source>
</evidence>
<evidence type="ECO:0000313" key="9">
    <source>
        <dbReference type="EMBL" id="RHD55077.1"/>
    </source>
</evidence>
<dbReference type="PANTHER" id="PTHR23132">
    <property type="entry name" value="D-ALANINE--D-ALANINE LIGASE"/>
    <property type="match status" value="1"/>
</dbReference>
<dbReference type="SUPFAM" id="SSF52440">
    <property type="entry name" value="PreATP-grasp domain"/>
    <property type="match status" value="1"/>
</dbReference>
<organism evidence="9 10">
    <name type="scientific">Collinsella intestinalis</name>
    <dbReference type="NCBI Taxonomy" id="147207"/>
    <lineage>
        <taxon>Bacteria</taxon>
        <taxon>Bacillati</taxon>
        <taxon>Actinomycetota</taxon>
        <taxon>Coriobacteriia</taxon>
        <taxon>Coriobacteriales</taxon>
        <taxon>Coriobacteriaceae</taxon>
        <taxon>Collinsella</taxon>
    </lineage>
</organism>
<comment type="cofactor">
    <cofactor evidence="6">
        <name>Mg(2+)</name>
        <dbReference type="ChEBI" id="CHEBI:18420"/>
    </cofactor>
    <cofactor evidence="6">
        <name>Mn(2+)</name>
        <dbReference type="ChEBI" id="CHEBI:29035"/>
    </cofactor>
    <text evidence="6">Binds 2 magnesium or manganese ions per subunit.</text>
</comment>
<keyword evidence="7" id="KW-0067">ATP-binding</keyword>
<dbReference type="GO" id="GO:0046872">
    <property type="term" value="F:metal ion binding"/>
    <property type="evidence" value="ECO:0007669"/>
    <property type="project" value="UniProtKB-KW"/>
</dbReference>
<dbReference type="Gene3D" id="3.40.50.20">
    <property type="match status" value="1"/>
</dbReference>
<comment type="catalytic activity">
    <reaction evidence="4">
        <text>2 D-alanine + ATP = D-alanyl-D-alanine + ADP + phosphate + H(+)</text>
        <dbReference type="Rhea" id="RHEA:11224"/>
        <dbReference type="ChEBI" id="CHEBI:15378"/>
        <dbReference type="ChEBI" id="CHEBI:30616"/>
        <dbReference type="ChEBI" id="CHEBI:43474"/>
        <dbReference type="ChEBI" id="CHEBI:57416"/>
        <dbReference type="ChEBI" id="CHEBI:57822"/>
        <dbReference type="ChEBI" id="CHEBI:456216"/>
        <dbReference type="EC" id="6.3.2.4"/>
    </reaction>
</comment>
<keyword evidence="4" id="KW-0573">Peptidoglycan synthesis</keyword>
<dbReference type="NCBIfam" id="TIGR01205">
    <property type="entry name" value="D_ala_D_alaTIGR"/>
    <property type="match status" value="1"/>
</dbReference>
<dbReference type="Proteomes" id="UP000286050">
    <property type="component" value="Unassembled WGS sequence"/>
</dbReference>